<sequence>MLFWQYDPVREFKTAFRVSFRGVTMADASMLHGWMNEAHVIPYWRLDIPFLEYKLHLEKSLSDDHQKLLIGKINGRPVSYWEIYRVREDIIGGYYDFDDYDQGVHLLIGDRAHLGKGFIYPLLMRTLHLQFQKTETKKVVAEPDVRNEKMIHVFKKCGFIPKKEVVLPDKTALLMMCTREAFERRWMDWQGNRF</sequence>
<protein>
    <recommendedName>
        <fullName evidence="3">Lysine N-acyltransferase MbtK</fullName>
    </recommendedName>
    <alternativeName>
        <fullName evidence="5">Mycobactin synthase protein K</fullName>
    </alternativeName>
</protein>
<keyword evidence="4" id="KW-0046">Antibiotic resistance</keyword>
<evidence type="ECO:0000256" key="3">
    <source>
        <dbReference type="ARBA" id="ARBA00020586"/>
    </source>
</evidence>
<dbReference type="PATRIC" id="fig|1432562.3.peg.1101"/>
<dbReference type="Gene3D" id="3.40.630.30">
    <property type="match status" value="1"/>
</dbReference>
<comment type="function">
    <text evidence="1">Acyltransferase required for the direct transfer of medium- to long-chain fatty acyl moieties from a carrier protein (MbtL) on to the epsilon-amino group of lysine residue in the mycobactin core.</text>
</comment>
<dbReference type="PANTHER" id="PTHR31438:SF1">
    <property type="entry name" value="LYSINE N-ACYLTRANSFERASE C17G9.06C-RELATED"/>
    <property type="match status" value="1"/>
</dbReference>
<dbReference type="GO" id="GO:0046677">
    <property type="term" value="P:response to antibiotic"/>
    <property type="evidence" value="ECO:0007669"/>
    <property type="project" value="UniProtKB-KW"/>
</dbReference>
<dbReference type="EMBL" id="LAYZ01000002">
    <property type="protein sequence ID" value="KKK35234.1"/>
    <property type="molecule type" value="Genomic_DNA"/>
</dbReference>
<comment type="caution">
    <text evidence="7">The sequence shown here is derived from an EMBL/GenBank/DDBJ whole genome shotgun (WGS) entry which is preliminary data.</text>
</comment>
<dbReference type="InterPro" id="IPR019432">
    <property type="entry name" value="Acyltransferase_MbtK/IucB-like"/>
</dbReference>
<dbReference type="AlphaFoldDB" id="A0A0M2SKN1"/>
<evidence type="ECO:0000313" key="7">
    <source>
        <dbReference type="EMBL" id="KKK35234.1"/>
    </source>
</evidence>
<evidence type="ECO:0000256" key="5">
    <source>
        <dbReference type="ARBA" id="ARBA00031122"/>
    </source>
</evidence>
<accession>A0A0M2SKN1</accession>
<comment type="pathway">
    <text evidence="2">Siderophore biosynthesis.</text>
</comment>
<evidence type="ECO:0000256" key="1">
    <source>
        <dbReference type="ARBA" id="ARBA00003818"/>
    </source>
</evidence>
<dbReference type="InterPro" id="IPR000182">
    <property type="entry name" value="GNAT_dom"/>
</dbReference>
<name>A0A0M2SKN1_9STAP</name>
<evidence type="ECO:0000256" key="2">
    <source>
        <dbReference type="ARBA" id="ARBA00004924"/>
    </source>
</evidence>
<gene>
    <name evidence="7" type="ORF">WN59_05535</name>
</gene>
<dbReference type="Proteomes" id="UP000034287">
    <property type="component" value="Unassembled WGS sequence"/>
</dbReference>
<dbReference type="STRING" id="1432562.WN59_05535"/>
<evidence type="ECO:0000256" key="4">
    <source>
        <dbReference type="ARBA" id="ARBA00023251"/>
    </source>
</evidence>
<keyword evidence="7" id="KW-0808">Transferase</keyword>
<dbReference type="GO" id="GO:0019290">
    <property type="term" value="P:siderophore biosynthetic process"/>
    <property type="evidence" value="ECO:0007669"/>
    <property type="project" value="InterPro"/>
</dbReference>
<dbReference type="PROSITE" id="PS51186">
    <property type="entry name" value="GNAT"/>
    <property type="match status" value="1"/>
</dbReference>
<evidence type="ECO:0000259" key="6">
    <source>
        <dbReference type="PROSITE" id="PS51186"/>
    </source>
</evidence>
<dbReference type="SUPFAM" id="SSF55729">
    <property type="entry name" value="Acyl-CoA N-acyltransferases (Nat)"/>
    <property type="match status" value="1"/>
</dbReference>
<proteinExistence type="predicted"/>
<feature type="domain" description="N-acetyltransferase" evidence="6">
    <location>
        <begin position="18"/>
        <end position="180"/>
    </location>
</feature>
<keyword evidence="8" id="KW-1185">Reference proteome</keyword>
<dbReference type="Pfam" id="PF13523">
    <property type="entry name" value="Acetyltransf_8"/>
    <property type="match status" value="1"/>
</dbReference>
<dbReference type="InterPro" id="IPR016181">
    <property type="entry name" value="Acyl_CoA_acyltransferase"/>
</dbReference>
<organism evidence="7 8">
    <name type="scientific">Salinicoccus sediminis</name>
    <dbReference type="NCBI Taxonomy" id="1432562"/>
    <lineage>
        <taxon>Bacteria</taxon>
        <taxon>Bacillati</taxon>
        <taxon>Bacillota</taxon>
        <taxon>Bacilli</taxon>
        <taxon>Bacillales</taxon>
        <taxon>Staphylococcaceae</taxon>
        <taxon>Salinicoccus</taxon>
    </lineage>
</organism>
<reference evidence="7 8" key="1">
    <citation type="submission" date="2015-04" db="EMBL/GenBank/DDBJ databases">
        <title>Taxonomic description and genome sequence of Salinicoccus sediminis sp. nov., a novel hyper halotolerant bacterium isolated from marine sediment.</title>
        <authorList>
            <person name="Mathan Kumar R."/>
            <person name="Kaur G."/>
            <person name="Kumar N."/>
            <person name="Kumar A."/>
            <person name="Singh N.K."/>
            <person name="Kaur N."/>
            <person name="Mayilraj S."/>
        </authorList>
    </citation>
    <scope>NUCLEOTIDE SEQUENCE [LARGE SCALE GENOMIC DNA]</scope>
    <source>
        <strain evidence="7 8">SV-16</strain>
    </source>
</reference>
<dbReference type="SMART" id="SM01006">
    <property type="entry name" value="AlcB"/>
    <property type="match status" value="1"/>
</dbReference>
<dbReference type="PANTHER" id="PTHR31438">
    <property type="entry name" value="LYSINE N-ACYLTRANSFERASE C17G9.06C-RELATED"/>
    <property type="match status" value="1"/>
</dbReference>
<evidence type="ECO:0000313" key="8">
    <source>
        <dbReference type="Proteomes" id="UP000034287"/>
    </source>
</evidence>
<dbReference type="GO" id="GO:0016410">
    <property type="term" value="F:N-acyltransferase activity"/>
    <property type="evidence" value="ECO:0007669"/>
    <property type="project" value="TreeGrafter"/>
</dbReference>